<dbReference type="EMBL" id="HE580272">
    <property type="protein sequence ID" value="CCD25755.1"/>
    <property type="molecule type" value="Genomic_DNA"/>
</dbReference>
<dbReference type="PANTHER" id="PTHR43303">
    <property type="entry name" value="NADPH DEHYDROGENASE C23G7.10C-RELATED"/>
    <property type="match status" value="1"/>
</dbReference>
<evidence type="ECO:0000256" key="3">
    <source>
        <dbReference type="ARBA" id="ARBA00022643"/>
    </source>
</evidence>
<dbReference type="PANTHER" id="PTHR43303:SF4">
    <property type="entry name" value="NADPH DEHYDROGENASE C23G7.10C-RELATED"/>
    <property type="match status" value="1"/>
</dbReference>
<dbReference type="GO" id="GO:0003959">
    <property type="term" value="F:NADPH dehydrogenase activity"/>
    <property type="evidence" value="ECO:0007669"/>
    <property type="project" value="InterPro"/>
</dbReference>
<evidence type="ECO:0000313" key="9">
    <source>
        <dbReference type="Proteomes" id="UP000000689"/>
    </source>
</evidence>
<dbReference type="Gene3D" id="3.20.20.70">
    <property type="entry name" value="Aldolase class I"/>
    <property type="match status" value="1"/>
</dbReference>
<dbReference type="eggNOG" id="KOG0134">
    <property type="taxonomic scope" value="Eukaryota"/>
</dbReference>
<keyword evidence="4" id="KW-0521">NADP</keyword>
<evidence type="ECO:0000313" key="8">
    <source>
        <dbReference type="EMBL" id="CCD25755.1"/>
    </source>
</evidence>
<keyword evidence="2" id="KW-0285">Flavoprotein</keyword>
<dbReference type="HOGENOM" id="CLU_012153_2_1_1"/>
<dbReference type="STRING" id="1071378.G0WD94"/>
<dbReference type="InterPro" id="IPR044152">
    <property type="entry name" value="YqjM-like"/>
</dbReference>
<dbReference type="Proteomes" id="UP000000689">
    <property type="component" value="Chromosome 6"/>
</dbReference>
<dbReference type="GO" id="GO:0050661">
    <property type="term" value="F:NADP binding"/>
    <property type="evidence" value="ECO:0007669"/>
    <property type="project" value="InterPro"/>
</dbReference>
<evidence type="ECO:0000256" key="2">
    <source>
        <dbReference type="ARBA" id="ARBA00022630"/>
    </source>
</evidence>
<evidence type="ECO:0000256" key="6">
    <source>
        <dbReference type="SAM" id="MobiDB-lite"/>
    </source>
</evidence>
<organism evidence="8 9">
    <name type="scientific">Naumovozyma dairenensis (strain ATCC 10597 / BCRC 20456 / CBS 421 / NBRC 0211 / NRRL Y-12639)</name>
    <name type="common">Saccharomyces dairenensis</name>
    <dbReference type="NCBI Taxonomy" id="1071378"/>
    <lineage>
        <taxon>Eukaryota</taxon>
        <taxon>Fungi</taxon>
        <taxon>Dikarya</taxon>
        <taxon>Ascomycota</taxon>
        <taxon>Saccharomycotina</taxon>
        <taxon>Saccharomycetes</taxon>
        <taxon>Saccharomycetales</taxon>
        <taxon>Saccharomycetaceae</taxon>
        <taxon>Naumovozyma</taxon>
    </lineage>
</organism>
<keyword evidence="3" id="KW-0288">FMN</keyword>
<name>G0WD94_NAUDC</name>
<dbReference type="GO" id="GO:0010181">
    <property type="term" value="F:FMN binding"/>
    <property type="evidence" value="ECO:0007669"/>
    <property type="project" value="InterPro"/>
</dbReference>
<keyword evidence="5" id="KW-0560">Oxidoreductase</keyword>
<dbReference type="SUPFAM" id="SSF51395">
    <property type="entry name" value="FMN-linked oxidoreductases"/>
    <property type="match status" value="1"/>
</dbReference>
<dbReference type="InterPro" id="IPR013785">
    <property type="entry name" value="Aldolase_TIM"/>
</dbReference>
<dbReference type="GeneID" id="11497093"/>
<dbReference type="OMA" id="YNPRWPW"/>
<evidence type="ECO:0000259" key="7">
    <source>
        <dbReference type="Pfam" id="PF00724"/>
    </source>
</evidence>
<dbReference type="InterPro" id="IPR001155">
    <property type="entry name" value="OxRdtase_FMN_N"/>
</dbReference>
<reference evidence="8 9" key="1">
    <citation type="journal article" date="2011" name="Proc. Natl. Acad. Sci. U.S.A.">
        <title>Evolutionary erosion of yeast sex chromosomes by mating-type switching accidents.</title>
        <authorList>
            <person name="Gordon J.L."/>
            <person name="Armisen D."/>
            <person name="Proux-Wera E."/>
            <person name="Oheigeartaigh S.S."/>
            <person name="Byrne K.P."/>
            <person name="Wolfe K.H."/>
        </authorList>
    </citation>
    <scope>NUCLEOTIDE SEQUENCE [LARGE SCALE GENOMIC DNA]</scope>
    <source>
        <strain evidence="9">ATCC 10597 / BCRC 20456 / CBS 421 / NBRC 0211 / NRRL Y-12639</strain>
    </source>
</reference>
<evidence type="ECO:0000256" key="4">
    <source>
        <dbReference type="ARBA" id="ARBA00022857"/>
    </source>
</evidence>
<dbReference type="KEGG" id="ndi:NDAI_0F04370"/>
<dbReference type="OrthoDB" id="72788at2759"/>
<feature type="region of interest" description="Disordered" evidence="6">
    <location>
        <begin position="361"/>
        <end position="383"/>
    </location>
</feature>
<protein>
    <recommendedName>
        <fullName evidence="7">NADH:flavin oxidoreductase/NADH oxidase N-terminal domain-containing protein</fullName>
    </recommendedName>
</protein>
<keyword evidence="9" id="KW-1185">Reference proteome</keyword>
<gene>
    <name evidence="8" type="primary">NDAI0F04370</name>
    <name evidence="8" type="ordered locus">NDAI_0F04370</name>
</gene>
<dbReference type="Pfam" id="PF00724">
    <property type="entry name" value="Oxidored_FMN"/>
    <property type="match status" value="1"/>
</dbReference>
<accession>G0WD94</accession>
<proteinExistence type="predicted"/>
<evidence type="ECO:0000256" key="5">
    <source>
        <dbReference type="ARBA" id="ARBA00023002"/>
    </source>
</evidence>
<evidence type="ECO:0000256" key="1">
    <source>
        <dbReference type="ARBA" id="ARBA00001917"/>
    </source>
</evidence>
<sequence length="435" mass="49451">MYISKPPLQPLSAVKTIVMSYNTKSSVKASSKVPYFFPEQPILGKFIKFKDNTKSDTGRGQNNETLPPRLFQPFKIKNLTVPNRIAVSPMCLYSTSKIENYKPTNFHQIHYGALSLKGPGLIIVECTAVSPRGLITPNDLGLWSYEQAIEHRNKIVNFAHDCNSLIGIQLGYLDNLHVGEGRETKQDSTSFDDLLESIRKEWTDSAKLAIDVAKYDFIEIQGDHGHIFDSINNIDNNTPLKLASNDNAKFCLVLKIIDSIRSVIPKHVPLFYRMSASQKAPQKEKGAKDHEKLWDFDDTIEFAIKLAEHDVQVIDITGGFYNFNSQTEKINAKRMFMKRLRTSIFRKNLSMLVTGPENLETSQEAEQVLSPMREGKKKEGGEDDDKIQDFLIIGQPFLRNSSLVTEWADELNCIISQPVQYSWGFYPSNDYKEKK</sequence>
<dbReference type="AlphaFoldDB" id="G0WD94"/>
<dbReference type="RefSeq" id="XP_003670998.1">
    <property type="nucleotide sequence ID" value="XM_003670950.1"/>
</dbReference>
<feature type="domain" description="NADH:flavin oxidoreductase/NADH oxidase N-terminal" evidence="7">
    <location>
        <begin position="70"/>
        <end position="305"/>
    </location>
</feature>
<comment type="cofactor">
    <cofactor evidence="1">
        <name>FMN</name>
        <dbReference type="ChEBI" id="CHEBI:58210"/>
    </cofactor>
</comment>